<accession>B8HXI3</accession>
<dbReference type="GO" id="GO:0016757">
    <property type="term" value="F:glycosyltransferase activity"/>
    <property type="evidence" value="ECO:0007669"/>
    <property type="project" value="InterPro"/>
</dbReference>
<dbReference type="Pfam" id="PF00534">
    <property type="entry name" value="Glycos_transf_1"/>
    <property type="match status" value="1"/>
</dbReference>
<protein>
    <submittedName>
        <fullName evidence="3">Glycosyl transferase group 1</fullName>
    </submittedName>
</protein>
<keyword evidence="3" id="KW-0808">Transferase</keyword>
<evidence type="ECO:0000259" key="2">
    <source>
        <dbReference type="Pfam" id="PF13439"/>
    </source>
</evidence>
<dbReference type="CDD" id="cd03804">
    <property type="entry name" value="GT4_WbaZ-like"/>
    <property type="match status" value="1"/>
</dbReference>
<dbReference type="CAZy" id="GT4">
    <property type="family name" value="Glycosyltransferase Family 4"/>
</dbReference>
<evidence type="ECO:0000313" key="3">
    <source>
        <dbReference type="EMBL" id="ACL46528.1"/>
    </source>
</evidence>
<organism evidence="3">
    <name type="scientific">Cyanothece sp. (strain PCC 7425 / ATCC 29141)</name>
    <dbReference type="NCBI Taxonomy" id="395961"/>
    <lineage>
        <taxon>Bacteria</taxon>
        <taxon>Bacillati</taxon>
        <taxon>Cyanobacteriota</taxon>
        <taxon>Cyanophyceae</taxon>
        <taxon>Gomontiellales</taxon>
        <taxon>Cyanothecaceae</taxon>
        <taxon>Cyanothece</taxon>
    </lineage>
</organism>
<name>B8HXI3_CYAP4</name>
<dbReference type="PANTHER" id="PTHR45947">
    <property type="entry name" value="SULFOQUINOVOSYL TRANSFERASE SQD2"/>
    <property type="match status" value="1"/>
</dbReference>
<evidence type="ECO:0000259" key="1">
    <source>
        <dbReference type="Pfam" id="PF00534"/>
    </source>
</evidence>
<dbReference type="HOGENOM" id="CLU_041001_0_0_3"/>
<dbReference type="InterPro" id="IPR028098">
    <property type="entry name" value="Glyco_trans_4-like_N"/>
</dbReference>
<dbReference type="AlphaFoldDB" id="B8HXI3"/>
<dbReference type="Pfam" id="PF13439">
    <property type="entry name" value="Glyco_transf_4"/>
    <property type="match status" value="1"/>
</dbReference>
<dbReference type="SUPFAM" id="SSF53756">
    <property type="entry name" value="UDP-Glycosyltransferase/glycogen phosphorylase"/>
    <property type="match status" value="1"/>
</dbReference>
<dbReference type="STRING" id="395961.Cyan7425_4215"/>
<gene>
    <name evidence="3" type="ordered locus">Cyan7425_4215</name>
</gene>
<dbReference type="InterPro" id="IPR050194">
    <property type="entry name" value="Glycosyltransferase_grp1"/>
</dbReference>
<dbReference type="eggNOG" id="COG0438">
    <property type="taxonomic scope" value="Bacteria"/>
</dbReference>
<dbReference type="OrthoDB" id="9801609at2"/>
<feature type="domain" description="Glycosyl transferase family 1" evidence="1">
    <location>
        <begin position="198"/>
        <end position="341"/>
    </location>
</feature>
<dbReference type="InterPro" id="IPR001296">
    <property type="entry name" value="Glyco_trans_1"/>
</dbReference>
<dbReference type="Gene3D" id="3.40.50.2000">
    <property type="entry name" value="Glycogen Phosphorylase B"/>
    <property type="match status" value="2"/>
</dbReference>
<sequence length="374" mass="42254">MKVAIVHEWLVSYAGSERVVEQILNLFPTADLFALVDFLPPELRSFIQNKPVQTSFIQNLPFARGKFRQYLPLMPLAVEQLDLSRYDLILSSNHAVAKGVLTRADQLHLSYVHTPMRYAWDLQQQYLQGTGLSRGMRGAIASGMLHYLRLWDAVTAQRVDHFVANSGFVARRIAKTYGRSAQVIYPPVAVENFQADKPRQDFYLTVARLVPYKRVDLIVAAFTQLGLPLVVIGDGTEWAKVKAVAGKNVELLGYQSDAVVKDYLETCKAFVYAAEEDFGITIVEAQAAGAPVIAYGKGGARETIQAGKTGLFFREQTVSNLVLAVKQFEAESDWCSELIRQQAEQFSQHRFRQEFSSFVEQCWQEFDRDRLTQE</sequence>
<dbReference type="EMBL" id="CP001344">
    <property type="protein sequence ID" value="ACL46528.1"/>
    <property type="molecule type" value="Genomic_DNA"/>
</dbReference>
<proteinExistence type="predicted"/>
<dbReference type="KEGG" id="cyn:Cyan7425_4215"/>
<dbReference type="PANTHER" id="PTHR45947:SF3">
    <property type="entry name" value="SULFOQUINOVOSYL TRANSFERASE SQD2"/>
    <property type="match status" value="1"/>
</dbReference>
<reference evidence="3" key="1">
    <citation type="submission" date="2009-01" db="EMBL/GenBank/DDBJ databases">
        <title>Complete sequence of chromosome Cyanothece sp. PCC 7425.</title>
        <authorList>
            <consortium name="US DOE Joint Genome Institute"/>
            <person name="Lucas S."/>
            <person name="Copeland A."/>
            <person name="Lapidus A."/>
            <person name="Glavina del Rio T."/>
            <person name="Dalin E."/>
            <person name="Tice H."/>
            <person name="Bruce D."/>
            <person name="Goodwin L."/>
            <person name="Pitluck S."/>
            <person name="Sims D."/>
            <person name="Meineke L."/>
            <person name="Brettin T."/>
            <person name="Detter J.C."/>
            <person name="Han C."/>
            <person name="Larimer F."/>
            <person name="Land M."/>
            <person name="Hauser L."/>
            <person name="Kyrpides N."/>
            <person name="Ovchinnikova G."/>
            <person name="Liberton M."/>
            <person name="Stoeckel J."/>
            <person name="Banerjee A."/>
            <person name="Singh A."/>
            <person name="Page L."/>
            <person name="Sato H."/>
            <person name="Zhao L."/>
            <person name="Sherman L."/>
            <person name="Pakrasi H."/>
            <person name="Richardson P."/>
        </authorList>
    </citation>
    <scope>NUCLEOTIDE SEQUENCE</scope>
    <source>
        <strain evidence="3">PCC 7425</strain>
    </source>
</reference>
<feature type="domain" description="Glycosyltransferase subfamily 4-like N-terminal" evidence="2">
    <location>
        <begin position="51"/>
        <end position="191"/>
    </location>
</feature>